<dbReference type="InterPro" id="IPR039448">
    <property type="entry name" value="Beta_helix"/>
</dbReference>
<evidence type="ECO:0000259" key="2">
    <source>
        <dbReference type="Pfam" id="PF13229"/>
    </source>
</evidence>
<dbReference type="Gene3D" id="2.160.20.10">
    <property type="entry name" value="Single-stranded right-handed beta-helix, Pectin lyase-like"/>
    <property type="match status" value="1"/>
</dbReference>
<reference evidence="3" key="1">
    <citation type="submission" date="2021-02" db="EMBL/GenBank/DDBJ databases">
        <authorList>
            <person name="Dougan E. K."/>
            <person name="Rhodes N."/>
            <person name="Thang M."/>
            <person name="Chan C."/>
        </authorList>
    </citation>
    <scope>NUCLEOTIDE SEQUENCE</scope>
</reference>
<dbReference type="AlphaFoldDB" id="A0A812HK06"/>
<dbReference type="SUPFAM" id="SSF51126">
    <property type="entry name" value="Pectin lyase-like"/>
    <property type="match status" value="1"/>
</dbReference>
<comment type="caution">
    <text evidence="3">The sequence shown here is derived from an EMBL/GenBank/DDBJ whole genome shotgun (WGS) entry which is preliminary data.</text>
</comment>
<organism evidence="3 4">
    <name type="scientific">Symbiodinium natans</name>
    <dbReference type="NCBI Taxonomy" id="878477"/>
    <lineage>
        <taxon>Eukaryota</taxon>
        <taxon>Sar</taxon>
        <taxon>Alveolata</taxon>
        <taxon>Dinophyceae</taxon>
        <taxon>Suessiales</taxon>
        <taxon>Symbiodiniaceae</taxon>
        <taxon>Symbiodinium</taxon>
    </lineage>
</organism>
<evidence type="ECO:0000256" key="1">
    <source>
        <dbReference type="SAM" id="MobiDB-lite"/>
    </source>
</evidence>
<dbReference type="InterPro" id="IPR012334">
    <property type="entry name" value="Pectin_lyas_fold"/>
</dbReference>
<name>A0A812HK06_9DINO</name>
<evidence type="ECO:0000313" key="4">
    <source>
        <dbReference type="Proteomes" id="UP000604046"/>
    </source>
</evidence>
<feature type="domain" description="Right handed beta helix" evidence="2">
    <location>
        <begin position="206"/>
        <end position="346"/>
    </location>
</feature>
<keyword evidence="4" id="KW-1185">Reference proteome</keyword>
<dbReference type="InterPro" id="IPR011050">
    <property type="entry name" value="Pectin_lyase_fold/virulence"/>
</dbReference>
<proteinExistence type="predicted"/>
<protein>
    <recommendedName>
        <fullName evidence="2">Right handed beta helix domain-containing protein</fullName>
    </recommendedName>
</protein>
<dbReference type="EMBL" id="CAJNDS010000093">
    <property type="protein sequence ID" value="CAE6953002.1"/>
    <property type="molecule type" value="Genomic_DNA"/>
</dbReference>
<evidence type="ECO:0000313" key="3">
    <source>
        <dbReference type="EMBL" id="CAE6953002.1"/>
    </source>
</evidence>
<sequence length="459" mass="49539">MQVDKTHQRRRNVVDRFLVGHQLSWKRQQDTMLELSWRAWRNAWQDATRFRKTNRRELEWEPQATEEANEMPRKGVRASNPRTAASSSYMLPRPKHHRLSQRLCRLFGLAGPCELAGPGTLQSDQADKTDKMLQDLEQHQGMGLKERQPLAEQIAEARRQNAKAFLVAGDGVGEGQREVVAMPFVIQAAVGLPLPPALRCCIVTGLSTSASDGPVTLQRVRLENNGGPVLEVSEGTSCELYDCLVNGSVTLAKGASAKLIRTHVFGSAGSGVEGRAFAKLQLAACTVRDCVGDGLLLRHGEADISDCTITNCGQSGVVLGPGTWRLSGNVLSGNGQYGVWAEAGSKAVWGQSLCTGNRLGDRGGRGDLAGWQGCGLAPGEKCRVWSEKKGKWIKGEVKEVVSAQDEVVVEIRGHKAAINHPEPEPGVAEEATDHVARVKDPGKEAACDGGGCCTLDEAE</sequence>
<dbReference type="OrthoDB" id="434202at2759"/>
<accession>A0A812HK06</accession>
<feature type="region of interest" description="Disordered" evidence="1">
    <location>
        <begin position="60"/>
        <end position="89"/>
    </location>
</feature>
<dbReference type="Proteomes" id="UP000604046">
    <property type="component" value="Unassembled WGS sequence"/>
</dbReference>
<feature type="compositionally biased region" description="Polar residues" evidence="1">
    <location>
        <begin position="80"/>
        <end position="89"/>
    </location>
</feature>
<gene>
    <name evidence="3" type="ORF">SNAT2548_LOCUS1642</name>
</gene>
<dbReference type="Pfam" id="PF13229">
    <property type="entry name" value="Beta_helix"/>
    <property type="match status" value="1"/>
</dbReference>